<dbReference type="GO" id="GO:0006950">
    <property type="term" value="P:response to stress"/>
    <property type="evidence" value="ECO:0007669"/>
    <property type="project" value="UniProtKB-ARBA"/>
</dbReference>
<keyword evidence="5 6" id="KW-0804">Transcription</keyword>
<keyword evidence="10" id="KW-1185">Reference proteome</keyword>
<dbReference type="Gene3D" id="1.10.10.10">
    <property type="entry name" value="Winged helix-like DNA-binding domain superfamily/Winged helix DNA-binding domain"/>
    <property type="match status" value="1"/>
</dbReference>
<evidence type="ECO:0000313" key="10">
    <source>
        <dbReference type="Proteomes" id="UP000000370"/>
    </source>
</evidence>
<evidence type="ECO:0000313" key="9">
    <source>
        <dbReference type="EMBL" id="ABX41425.1"/>
    </source>
</evidence>
<dbReference type="Pfam" id="PF04542">
    <property type="entry name" value="Sigma70_r2"/>
    <property type="match status" value="1"/>
</dbReference>
<dbReference type="SUPFAM" id="SSF88946">
    <property type="entry name" value="Sigma2 domain of RNA polymerase sigma factors"/>
    <property type="match status" value="1"/>
</dbReference>
<proteinExistence type="inferred from homology"/>
<dbReference type="Gene3D" id="1.10.1740.10">
    <property type="match status" value="1"/>
</dbReference>
<protein>
    <recommendedName>
        <fullName evidence="6">RNA polymerase sigma factor</fullName>
    </recommendedName>
</protein>
<reference evidence="10" key="1">
    <citation type="submission" date="2007-11" db="EMBL/GenBank/DDBJ databases">
        <title>Complete genome sequence of Clostridium phytofermentans ISDg.</title>
        <authorList>
            <person name="Leschine S.B."/>
            <person name="Warnick T.A."/>
            <person name="Blanchard J.L."/>
            <person name="Schnell D.J."/>
            <person name="Petit E.L."/>
            <person name="LaTouf W.G."/>
            <person name="Copeland A."/>
            <person name="Lucas S."/>
            <person name="Lapidus A."/>
            <person name="Barry K."/>
            <person name="Glavina del Rio T."/>
            <person name="Dalin E."/>
            <person name="Tice H."/>
            <person name="Pitluck S."/>
            <person name="Kiss H."/>
            <person name="Brettin T."/>
            <person name="Bruce D."/>
            <person name="Detter J.C."/>
            <person name="Han C."/>
            <person name="Kuske C."/>
            <person name="Schmutz J."/>
            <person name="Larimer F."/>
            <person name="Land M."/>
            <person name="Hauser L."/>
            <person name="Kyrpides N."/>
            <person name="Kim E.A."/>
            <person name="Richardson P."/>
        </authorList>
    </citation>
    <scope>NUCLEOTIDE SEQUENCE [LARGE SCALE GENOMIC DNA]</scope>
    <source>
        <strain evidence="10">ATCC 700394 / DSM 18823 / ISDg</strain>
    </source>
</reference>
<dbReference type="STRING" id="357809.Cphy_1045"/>
<dbReference type="KEGG" id="cpy:Cphy_1045"/>
<dbReference type="InterPro" id="IPR000838">
    <property type="entry name" value="RNA_pol_sigma70_ECF_CS"/>
</dbReference>
<keyword evidence="2 6" id="KW-0805">Transcription regulation</keyword>
<evidence type="ECO:0000256" key="4">
    <source>
        <dbReference type="ARBA" id="ARBA00023125"/>
    </source>
</evidence>
<dbReference type="SUPFAM" id="SSF88659">
    <property type="entry name" value="Sigma3 and sigma4 domains of RNA polymerase sigma factors"/>
    <property type="match status" value="1"/>
</dbReference>
<organism evidence="9 10">
    <name type="scientific">Lachnoclostridium phytofermentans (strain ATCC 700394 / DSM 18823 / ISDg)</name>
    <name type="common">Clostridium phytofermentans</name>
    <dbReference type="NCBI Taxonomy" id="357809"/>
    <lineage>
        <taxon>Bacteria</taxon>
        <taxon>Bacillati</taxon>
        <taxon>Bacillota</taxon>
        <taxon>Clostridia</taxon>
        <taxon>Lachnospirales</taxon>
        <taxon>Lachnospiraceae</taxon>
    </lineage>
</organism>
<evidence type="ECO:0000256" key="6">
    <source>
        <dbReference type="RuleBase" id="RU000716"/>
    </source>
</evidence>
<dbReference type="PANTHER" id="PTHR43133:SF60">
    <property type="entry name" value="RNA POLYMERASE SIGMA FACTOR SIGV"/>
    <property type="match status" value="1"/>
</dbReference>
<dbReference type="GO" id="GO:0003677">
    <property type="term" value="F:DNA binding"/>
    <property type="evidence" value="ECO:0007669"/>
    <property type="project" value="UniProtKB-KW"/>
</dbReference>
<dbReference type="InterPro" id="IPR039425">
    <property type="entry name" value="RNA_pol_sigma-70-like"/>
</dbReference>
<evidence type="ECO:0000259" key="8">
    <source>
        <dbReference type="Pfam" id="PF08281"/>
    </source>
</evidence>
<keyword evidence="4 6" id="KW-0238">DNA-binding</keyword>
<dbReference type="EMBL" id="CP000885">
    <property type="protein sequence ID" value="ABX41425.1"/>
    <property type="molecule type" value="Genomic_DNA"/>
</dbReference>
<dbReference type="OrthoDB" id="9782703at2"/>
<evidence type="ECO:0000256" key="5">
    <source>
        <dbReference type="ARBA" id="ARBA00023163"/>
    </source>
</evidence>
<evidence type="ECO:0000256" key="2">
    <source>
        <dbReference type="ARBA" id="ARBA00023015"/>
    </source>
</evidence>
<feature type="domain" description="RNA polymerase sigma factor 70 region 4 type 2" evidence="8">
    <location>
        <begin position="108"/>
        <end position="154"/>
    </location>
</feature>
<feature type="domain" description="RNA polymerase sigma-70 region 2" evidence="7">
    <location>
        <begin position="15"/>
        <end position="78"/>
    </location>
</feature>
<dbReference type="CDD" id="cd06171">
    <property type="entry name" value="Sigma70_r4"/>
    <property type="match status" value="1"/>
</dbReference>
<dbReference type="Pfam" id="PF08281">
    <property type="entry name" value="Sigma70_r4_2"/>
    <property type="match status" value="1"/>
</dbReference>
<dbReference type="NCBIfam" id="TIGR02937">
    <property type="entry name" value="sigma70-ECF"/>
    <property type="match status" value="1"/>
</dbReference>
<evidence type="ECO:0000256" key="3">
    <source>
        <dbReference type="ARBA" id="ARBA00023082"/>
    </source>
</evidence>
<dbReference type="AlphaFoldDB" id="A9KM82"/>
<keyword evidence="3 6" id="KW-0731">Sigma factor</keyword>
<dbReference type="InterPro" id="IPR013249">
    <property type="entry name" value="RNA_pol_sigma70_r4_t2"/>
</dbReference>
<dbReference type="PROSITE" id="PS01063">
    <property type="entry name" value="SIGMA70_ECF"/>
    <property type="match status" value="1"/>
</dbReference>
<dbReference type="GO" id="GO:0006352">
    <property type="term" value="P:DNA-templated transcription initiation"/>
    <property type="evidence" value="ECO:0007669"/>
    <property type="project" value="InterPro"/>
</dbReference>
<dbReference type="InterPro" id="IPR036388">
    <property type="entry name" value="WH-like_DNA-bd_sf"/>
</dbReference>
<evidence type="ECO:0000256" key="1">
    <source>
        <dbReference type="ARBA" id="ARBA00010641"/>
    </source>
</evidence>
<dbReference type="GO" id="GO:0016987">
    <property type="term" value="F:sigma factor activity"/>
    <property type="evidence" value="ECO:0007669"/>
    <property type="project" value="UniProtKB-KW"/>
</dbReference>
<dbReference type="HOGENOM" id="CLU_047691_3_1_9"/>
<dbReference type="InterPro" id="IPR007627">
    <property type="entry name" value="RNA_pol_sigma70_r2"/>
</dbReference>
<sequence length="166" mass="19973">MENKYETLKEYIVGNQARFYRLAFSFVLNQEVALDVVQNAILKALENYQSIRDINYVSTWFYRVLVNECYAYLRNSKRIVLYTPELMPEERYIEKAYECYQDEVFREVVKLPKNIRTVILLRFYEELSLNEISEITKTNLSTVKTRLYTGLKKLKVSLKEWKNESF</sequence>
<name>A9KM82_LACP7</name>
<dbReference type="RefSeq" id="WP_012199071.1">
    <property type="nucleotide sequence ID" value="NC_010001.1"/>
</dbReference>
<dbReference type="PANTHER" id="PTHR43133">
    <property type="entry name" value="RNA POLYMERASE ECF-TYPE SIGMA FACTO"/>
    <property type="match status" value="1"/>
</dbReference>
<gene>
    <name evidence="9" type="ordered locus">Cphy_1045</name>
</gene>
<dbReference type="eggNOG" id="COG1595">
    <property type="taxonomic scope" value="Bacteria"/>
</dbReference>
<dbReference type="Proteomes" id="UP000000370">
    <property type="component" value="Chromosome"/>
</dbReference>
<accession>A9KM82</accession>
<dbReference type="InterPro" id="IPR014284">
    <property type="entry name" value="RNA_pol_sigma-70_dom"/>
</dbReference>
<evidence type="ECO:0000259" key="7">
    <source>
        <dbReference type="Pfam" id="PF04542"/>
    </source>
</evidence>
<dbReference type="InterPro" id="IPR013325">
    <property type="entry name" value="RNA_pol_sigma_r2"/>
</dbReference>
<dbReference type="InterPro" id="IPR013324">
    <property type="entry name" value="RNA_pol_sigma_r3/r4-like"/>
</dbReference>
<comment type="similarity">
    <text evidence="1 6">Belongs to the sigma-70 factor family. ECF subfamily.</text>
</comment>